<proteinExistence type="predicted"/>
<keyword evidence="2" id="KW-1185">Reference proteome</keyword>
<name>A0ACD0P6M8_9BASI</name>
<dbReference type="Proteomes" id="UP000245626">
    <property type="component" value="Unassembled WGS sequence"/>
</dbReference>
<evidence type="ECO:0000313" key="1">
    <source>
        <dbReference type="EMBL" id="PWN53740.1"/>
    </source>
</evidence>
<protein>
    <submittedName>
        <fullName evidence="1">Uncharacterized protein</fullName>
    </submittedName>
</protein>
<dbReference type="EMBL" id="KZ819711">
    <property type="protein sequence ID" value="PWN53740.1"/>
    <property type="molecule type" value="Genomic_DNA"/>
</dbReference>
<evidence type="ECO:0000313" key="2">
    <source>
        <dbReference type="Proteomes" id="UP000245626"/>
    </source>
</evidence>
<sequence length="136" mass="15452">MPLELCGEIIWLSPQALGYLDRQELVALNDHQKATIILVDGLEDPLTIWLKKSRPVVPVHIRWLLDCAKAQKVLAVTFYIVDAPSEMLSKKNRDITATKPKKSNLASWKDFYELEGSDSEFDQAEVEEACASYQME</sequence>
<accession>A0ACD0P6M8</accession>
<reference evidence="1 2" key="1">
    <citation type="journal article" date="2018" name="Mol. Biol. Evol.">
        <title>Broad Genomic Sampling Reveals a Smut Pathogenic Ancestry of the Fungal Clade Ustilaginomycotina.</title>
        <authorList>
            <person name="Kijpornyongpan T."/>
            <person name="Mondo S.J."/>
            <person name="Barry K."/>
            <person name="Sandor L."/>
            <person name="Lee J."/>
            <person name="Lipzen A."/>
            <person name="Pangilinan J."/>
            <person name="LaButti K."/>
            <person name="Hainaut M."/>
            <person name="Henrissat B."/>
            <person name="Grigoriev I.V."/>
            <person name="Spatafora J.W."/>
            <person name="Aime M.C."/>
        </authorList>
    </citation>
    <scope>NUCLEOTIDE SEQUENCE [LARGE SCALE GENOMIC DNA]</scope>
    <source>
        <strain evidence="1 2">SA 807</strain>
    </source>
</reference>
<gene>
    <name evidence="1" type="ORF">IE53DRAFT_408460</name>
</gene>
<organism evidence="1 2">
    <name type="scientific">Violaceomyces palustris</name>
    <dbReference type="NCBI Taxonomy" id="1673888"/>
    <lineage>
        <taxon>Eukaryota</taxon>
        <taxon>Fungi</taxon>
        <taxon>Dikarya</taxon>
        <taxon>Basidiomycota</taxon>
        <taxon>Ustilaginomycotina</taxon>
        <taxon>Ustilaginomycetes</taxon>
        <taxon>Violaceomycetales</taxon>
        <taxon>Violaceomycetaceae</taxon>
        <taxon>Violaceomyces</taxon>
    </lineage>
</organism>